<feature type="compositionally biased region" description="Polar residues" evidence="1">
    <location>
        <begin position="143"/>
        <end position="155"/>
    </location>
</feature>
<gene>
    <name evidence="2" type="ORF">DFH08DRAFT_796823</name>
</gene>
<dbReference type="AlphaFoldDB" id="A0AAD7AVZ6"/>
<dbReference type="Proteomes" id="UP001218218">
    <property type="component" value="Unassembled WGS sequence"/>
</dbReference>
<dbReference type="EMBL" id="JARIHO010000001">
    <property type="protein sequence ID" value="KAJ7369012.1"/>
    <property type="molecule type" value="Genomic_DNA"/>
</dbReference>
<feature type="compositionally biased region" description="Polar residues" evidence="1">
    <location>
        <begin position="174"/>
        <end position="183"/>
    </location>
</feature>
<comment type="caution">
    <text evidence="2">The sequence shown here is derived from an EMBL/GenBank/DDBJ whole genome shotgun (WGS) entry which is preliminary data.</text>
</comment>
<name>A0AAD7AVZ6_9AGAR</name>
<reference evidence="2" key="1">
    <citation type="submission" date="2023-03" db="EMBL/GenBank/DDBJ databases">
        <title>Massive genome expansion in bonnet fungi (Mycena s.s.) driven by repeated elements and novel gene families across ecological guilds.</title>
        <authorList>
            <consortium name="Lawrence Berkeley National Laboratory"/>
            <person name="Harder C.B."/>
            <person name="Miyauchi S."/>
            <person name="Viragh M."/>
            <person name="Kuo A."/>
            <person name="Thoen E."/>
            <person name="Andreopoulos B."/>
            <person name="Lu D."/>
            <person name="Skrede I."/>
            <person name="Drula E."/>
            <person name="Henrissat B."/>
            <person name="Morin E."/>
            <person name="Kohler A."/>
            <person name="Barry K."/>
            <person name="LaButti K."/>
            <person name="Morin E."/>
            <person name="Salamov A."/>
            <person name="Lipzen A."/>
            <person name="Mereny Z."/>
            <person name="Hegedus B."/>
            <person name="Baldrian P."/>
            <person name="Stursova M."/>
            <person name="Weitz H."/>
            <person name="Taylor A."/>
            <person name="Grigoriev I.V."/>
            <person name="Nagy L.G."/>
            <person name="Martin F."/>
            <person name="Kauserud H."/>
        </authorList>
    </citation>
    <scope>NUCLEOTIDE SEQUENCE</scope>
    <source>
        <strain evidence="2">CBHHK002</strain>
    </source>
</reference>
<protein>
    <submittedName>
        <fullName evidence="2">Uncharacterized protein</fullName>
    </submittedName>
</protein>
<evidence type="ECO:0000313" key="2">
    <source>
        <dbReference type="EMBL" id="KAJ7369012.1"/>
    </source>
</evidence>
<proteinExistence type="predicted"/>
<accession>A0AAD7AVZ6</accession>
<organism evidence="2 3">
    <name type="scientific">Mycena albidolilacea</name>
    <dbReference type="NCBI Taxonomy" id="1033008"/>
    <lineage>
        <taxon>Eukaryota</taxon>
        <taxon>Fungi</taxon>
        <taxon>Dikarya</taxon>
        <taxon>Basidiomycota</taxon>
        <taxon>Agaricomycotina</taxon>
        <taxon>Agaricomycetes</taxon>
        <taxon>Agaricomycetidae</taxon>
        <taxon>Agaricales</taxon>
        <taxon>Marasmiineae</taxon>
        <taxon>Mycenaceae</taxon>
        <taxon>Mycena</taxon>
    </lineage>
</organism>
<feature type="region of interest" description="Disordered" evidence="1">
    <location>
        <begin position="119"/>
        <end position="183"/>
    </location>
</feature>
<evidence type="ECO:0000256" key="1">
    <source>
        <dbReference type="SAM" id="MobiDB-lite"/>
    </source>
</evidence>
<keyword evidence="3" id="KW-1185">Reference proteome</keyword>
<sequence>MSCLVDCGGSQVRKAERRQTPIIHRILTPRLTSQGIHPIGRRRKKSSTTQDVYNAECIYSDIALPRRSDRISIPLWTSPRKAVTTVSSGGSASPCRTIQWKVLEASPWRDVAKTLRKRTKKADGMGRAVANKPQSPEMAMSDGVNSDNELPSSVRTVEGSRDAYLSGGGVRPNASRSGLDQSRTRTTQYVKAALFFEIENRRKASEKDFECDFAWKAEDRIHNAIQLALNGYPDIFERLQTQLELHNRSVNFSEAGAQLQIG</sequence>
<evidence type="ECO:0000313" key="3">
    <source>
        <dbReference type="Proteomes" id="UP001218218"/>
    </source>
</evidence>